<reference evidence="1" key="1">
    <citation type="submission" date="2013-04" db="EMBL/GenBank/DDBJ databases">
        <title>The Genome Sequence of Fonticula alba ATCC 38817.</title>
        <authorList>
            <consortium name="The Broad Institute Genomics Platform"/>
            <person name="Russ C."/>
            <person name="Cuomo C."/>
            <person name="Burger G."/>
            <person name="Gray M.W."/>
            <person name="Holland P.W.H."/>
            <person name="King N."/>
            <person name="Lang F.B.F."/>
            <person name="Roger A.J."/>
            <person name="Ruiz-Trillo I."/>
            <person name="Brown M."/>
            <person name="Walker B."/>
            <person name="Young S."/>
            <person name="Zeng Q."/>
            <person name="Gargeya S."/>
            <person name="Fitzgerald M."/>
            <person name="Haas B."/>
            <person name="Abouelleil A."/>
            <person name="Allen A.W."/>
            <person name="Alvarado L."/>
            <person name="Arachchi H.M."/>
            <person name="Berlin A.M."/>
            <person name="Chapman S.B."/>
            <person name="Gainer-Dewar J."/>
            <person name="Goldberg J."/>
            <person name="Griggs A."/>
            <person name="Gujja S."/>
            <person name="Hansen M."/>
            <person name="Howarth C."/>
            <person name="Imamovic A."/>
            <person name="Ireland A."/>
            <person name="Larimer J."/>
            <person name="McCowan C."/>
            <person name="Murphy C."/>
            <person name="Pearson M."/>
            <person name="Poon T.W."/>
            <person name="Priest M."/>
            <person name="Roberts A."/>
            <person name="Saif S."/>
            <person name="Shea T."/>
            <person name="Sisk P."/>
            <person name="Sykes S."/>
            <person name="Wortman J."/>
            <person name="Nusbaum C."/>
            <person name="Birren B."/>
        </authorList>
    </citation>
    <scope>NUCLEOTIDE SEQUENCE [LARGE SCALE GENOMIC DNA]</scope>
    <source>
        <strain evidence="1">ATCC 38817</strain>
    </source>
</reference>
<gene>
    <name evidence="1" type="ORF">H696_00486</name>
</gene>
<dbReference type="eggNOG" id="ENOG502R8D5">
    <property type="taxonomic scope" value="Eukaryota"/>
</dbReference>
<protein>
    <recommendedName>
        <fullName evidence="3">DUF1214 domain-containing protein</fullName>
    </recommendedName>
</protein>
<evidence type="ECO:0000313" key="2">
    <source>
        <dbReference type="Proteomes" id="UP000030693"/>
    </source>
</evidence>
<dbReference type="EMBL" id="KB932201">
    <property type="protein sequence ID" value="KCV72917.1"/>
    <property type="molecule type" value="Genomic_DNA"/>
</dbReference>
<proteinExistence type="predicted"/>
<dbReference type="RefSeq" id="XP_009492618.1">
    <property type="nucleotide sequence ID" value="XM_009494343.1"/>
</dbReference>
<dbReference type="GeneID" id="20525211"/>
<dbReference type="Proteomes" id="UP000030693">
    <property type="component" value="Unassembled WGS sequence"/>
</dbReference>
<sequence length="470" mass="51955">MSEHGPPSQAPSAATGDLMFPLDGTQARKSLDTLTKWNALIDTVPDTLDRLEGRRFLLRSFGMGMEMYLENWSPDAPNFVSSCGPTRKFYADSPDTDYLRANIVLKGNRVYRVWGQIVGNNPLYFGLQYYRGRGAPGAHMPDADFRLDSAGRFEIFLTANPDRLPAGASRDQVLLGVGDEVGIIFRQYFSDRSTQAPIRVFIERVSCDNAMNYSGVDPSLVRLPEGEAPGAGAAVQFYMTGADLMHRNIESTLHGTMVAHKMFMARARRRFISADDTNLFPTLDNRYRVAHLDALRPASYLDDGTPGPSAQNEDTSGYPVYILRGLATDARYFSLCLYNVWLESLDYVRHTIHLNNTQMVFAPYSEAPASLAHMTKESGVDFDLSCPKAQYFEVAVCAVDPGHRNWLNTTGHESLNVVARELLPVRPAHGKDGPPIEVIRTTVGELASLSSAAFMVPATADKGPDDRARL</sequence>
<evidence type="ECO:0008006" key="3">
    <source>
        <dbReference type="Google" id="ProtNLM"/>
    </source>
</evidence>
<organism evidence="1">
    <name type="scientific">Fonticula alba</name>
    <name type="common">Slime mold</name>
    <dbReference type="NCBI Taxonomy" id="691883"/>
    <lineage>
        <taxon>Eukaryota</taxon>
        <taxon>Rotosphaerida</taxon>
        <taxon>Fonticulaceae</taxon>
        <taxon>Fonticula</taxon>
    </lineage>
</organism>
<accession>A0A058ZHF9</accession>
<name>A0A058ZHF9_FONAL</name>
<evidence type="ECO:0000313" key="1">
    <source>
        <dbReference type="EMBL" id="KCV72917.1"/>
    </source>
</evidence>
<keyword evidence="2" id="KW-1185">Reference proteome</keyword>
<dbReference type="AlphaFoldDB" id="A0A058ZHF9"/>